<dbReference type="Pfam" id="PF00132">
    <property type="entry name" value="Hexapep"/>
    <property type="match status" value="1"/>
</dbReference>
<organism evidence="2 3">
    <name type="scientific">Orlajensenia flava</name>
    <dbReference type="NCBI Taxonomy" id="2565934"/>
    <lineage>
        <taxon>Bacteria</taxon>
        <taxon>Bacillati</taxon>
        <taxon>Actinomycetota</taxon>
        <taxon>Actinomycetes</taxon>
        <taxon>Micrococcales</taxon>
        <taxon>Microbacteriaceae</taxon>
        <taxon>Orlajensenia</taxon>
    </lineage>
</organism>
<keyword evidence="3" id="KW-1185">Reference proteome</keyword>
<gene>
    <name evidence="2" type="ORF">E6C70_14005</name>
</gene>
<dbReference type="Gene3D" id="2.160.10.10">
    <property type="entry name" value="Hexapeptide repeat proteins"/>
    <property type="match status" value="1"/>
</dbReference>
<sequence length="183" mass="18598">MGRLREILANSVASSAVWSPHARVRLLRLAGARIGEGTRVRAGIHFIGRVDLITIGRSCFINAGAMIGSNAPISIGDHVSIGPRVQLLPTTHEIGPSSARAGTSRSAPITIGDGSWLGAGVIVLGGVEIGPGCVIAAGAVVTASCEPDTVYAGVPARAVRTLDPSTPARPNVPTPDARMSADA</sequence>
<comment type="caution">
    <text evidence="2">The sequence shown here is derived from an EMBL/GenBank/DDBJ whole genome shotgun (WGS) entry which is preliminary data.</text>
</comment>
<dbReference type="AlphaFoldDB" id="A0A4S4FLV8"/>
<dbReference type="InterPro" id="IPR001451">
    <property type="entry name" value="Hexapep"/>
</dbReference>
<dbReference type="Proteomes" id="UP000307380">
    <property type="component" value="Unassembled WGS sequence"/>
</dbReference>
<dbReference type="EMBL" id="SSSN01000012">
    <property type="protein sequence ID" value="THG31168.1"/>
    <property type="molecule type" value="Genomic_DNA"/>
</dbReference>
<dbReference type="OrthoDB" id="2643438at2"/>
<dbReference type="RefSeq" id="WP_136425175.1">
    <property type="nucleotide sequence ID" value="NZ_SSSN01000012.1"/>
</dbReference>
<accession>A0A4S4FLV8</accession>
<evidence type="ECO:0000313" key="2">
    <source>
        <dbReference type="EMBL" id="THG31168.1"/>
    </source>
</evidence>
<dbReference type="InterPro" id="IPR011004">
    <property type="entry name" value="Trimer_LpxA-like_sf"/>
</dbReference>
<dbReference type="GO" id="GO:0016746">
    <property type="term" value="F:acyltransferase activity"/>
    <property type="evidence" value="ECO:0007669"/>
    <property type="project" value="UniProtKB-KW"/>
</dbReference>
<dbReference type="PANTHER" id="PTHR23416">
    <property type="entry name" value="SIALIC ACID SYNTHASE-RELATED"/>
    <property type="match status" value="1"/>
</dbReference>
<proteinExistence type="predicted"/>
<protein>
    <submittedName>
        <fullName evidence="2">Acyltransferase</fullName>
    </submittedName>
</protein>
<dbReference type="InterPro" id="IPR051159">
    <property type="entry name" value="Hexapeptide_acetyltransf"/>
</dbReference>
<reference evidence="2 3" key="1">
    <citation type="submission" date="2019-04" db="EMBL/GenBank/DDBJ databases">
        <authorList>
            <person name="Jiang L."/>
        </authorList>
    </citation>
    <scope>NUCLEOTIDE SEQUENCE [LARGE SCALE GENOMIC DNA]</scope>
    <source>
        <strain evidence="2 3">YIM 131861</strain>
    </source>
</reference>
<keyword evidence="2" id="KW-0808">Transferase</keyword>
<keyword evidence="2" id="KW-0012">Acyltransferase</keyword>
<evidence type="ECO:0000256" key="1">
    <source>
        <dbReference type="SAM" id="MobiDB-lite"/>
    </source>
</evidence>
<name>A0A4S4FLV8_9MICO</name>
<feature type="region of interest" description="Disordered" evidence="1">
    <location>
        <begin position="162"/>
        <end position="183"/>
    </location>
</feature>
<dbReference type="SUPFAM" id="SSF51161">
    <property type="entry name" value="Trimeric LpxA-like enzymes"/>
    <property type="match status" value="1"/>
</dbReference>
<evidence type="ECO:0000313" key="3">
    <source>
        <dbReference type="Proteomes" id="UP000307380"/>
    </source>
</evidence>